<name>E3S5P3_PYRTT</name>
<proteinExistence type="predicted"/>
<protein>
    <submittedName>
        <fullName evidence="2">Uncharacterized protein</fullName>
    </submittedName>
</protein>
<keyword evidence="3" id="KW-1185">Reference proteome</keyword>
<dbReference type="AlphaFoldDB" id="E3S5P3"/>
<gene>
    <name evidence="2" type="ORF">PTT_17973</name>
</gene>
<dbReference type="HOGENOM" id="CLU_2759054_0_0_1"/>
<reference evidence="2 3" key="1">
    <citation type="journal article" date="2010" name="Genome Biol.">
        <title>A first genome assembly of the barley fungal pathogen Pyrenophora teres f. teres.</title>
        <authorList>
            <person name="Ellwood S.R."/>
            <person name="Liu Z."/>
            <person name="Syme R.A."/>
            <person name="Lai Z."/>
            <person name="Hane J.K."/>
            <person name="Keiper F."/>
            <person name="Moffat C.S."/>
            <person name="Oliver R.P."/>
            <person name="Friesen T.L."/>
        </authorList>
    </citation>
    <scope>NUCLEOTIDE SEQUENCE [LARGE SCALE GENOMIC DNA]</scope>
    <source>
        <strain evidence="2 3">0-1</strain>
    </source>
</reference>
<feature type="compositionally biased region" description="Basic and acidic residues" evidence="1">
    <location>
        <begin position="20"/>
        <end position="34"/>
    </location>
</feature>
<evidence type="ECO:0000256" key="1">
    <source>
        <dbReference type="SAM" id="MobiDB-lite"/>
    </source>
</evidence>
<accession>E3S5P3</accession>
<dbReference type="Proteomes" id="UP000001067">
    <property type="component" value="Unassembled WGS sequence"/>
</dbReference>
<evidence type="ECO:0000313" key="3">
    <source>
        <dbReference type="Proteomes" id="UP000001067"/>
    </source>
</evidence>
<feature type="region of interest" description="Disordered" evidence="1">
    <location>
        <begin position="15"/>
        <end position="34"/>
    </location>
</feature>
<dbReference type="EMBL" id="GL537279">
    <property type="protein sequence ID" value="EFQ86706.1"/>
    <property type="molecule type" value="Genomic_DNA"/>
</dbReference>
<evidence type="ECO:0000313" key="2">
    <source>
        <dbReference type="EMBL" id="EFQ86706.1"/>
    </source>
</evidence>
<sequence>MGTRAYGLRLLGEQNGEADALSRRPQDEPIDPLDPRFADTKIVLGSKVLSLGMQPAIQTALRALSTSLDS</sequence>
<organism evidence="3">
    <name type="scientific">Pyrenophora teres f. teres (strain 0-1)</name>
    <name type="common">Barley net blotch fungus</name>
    <name type="synonym">Drechslera teres f. teres</name>
    <dbReference type="NCBI Taxonomy" id="861557"/>
    <lineage>
        <taxon>Eukaryota</taxon>
        <taxon>Fungi</taxon>
        <taxon>Dikarya</taxon>
        <taxon>Ascomycota</taxon>
        <taxon>Pezizomycotina</taxon>
        <taxon>Dothideomycetes</taxon>
        <taxon>Pleosporomycetidae</taxon>
        <taxon>Pleosporales</taxon>
        <taxon>Pleosporineae</taxon>
        <taxon>Pleosporaceae</taxon>
        <taxon>Pyrenophora</taxon>
    </lineage>
</organism>
<dbReference type="KEGG" id="pte:PTT_17973"/>